<keyword evidence="6" id="KW-0472">Membrane</keyword>
<dbReference type="Pfam" id="PF00550">
    <property type="entry name" value="PP-binding"/>
    <property type="match status" value="1"/>
</dbReference>
<feature type="transmembrane region" description="Helical" evidence="6">
    <location>
        <begin position="646"/>
        <end position="673"/>
    </location>
</feature>
<dbReference type="Proteomes" id="UP001190465">
    <property type="component" value="Chromosome"/>
</dbReference>
<dbReference type="Gene3D" id="1.10.1200.10">
    <property type="entry name" value="ACP-like"/>
    <property type="match status" value="1"/>
</dbReference>
<gene>
    <name evidence="8" type="ORF">MU0053_000326</name>
</gene>
<evidence type="ECO:0000313" key="9">
    <source>
        <dbReference type="Proteomes" id="UP001190465"/>
    </source>
</evidence>
<dbReference type="PANTHER" id="PTHR45527:SF1">
    <property type="entry name" value="FATTY ACID SYNTHASE"/>
    <property type="match status" value="1"/>
</dbReference>
<dbReference type="Pfam" id="PF00501">
    <property type="entry name" value="AMP-binding"/>
    <property type="match status" value="1"/>
</dbReference>
<dbReference type="Gene3D" id="3.30.300.30">
    <property type="match status" value="1"/>
</dbReference>
<dbReference type="InterPro" id="IPR011004">
    <property type="entry name" value="Trimer_LpxA-like_sf"/>
</dbReference>
<dbReference type="InterPro" id="IPR042099">
    <property type="entry name" value="ANL_N_sf"/>
</dbReference>
<protein>
    <submittedName>
        <fullName evidence="8">Amino acid adenylation domain-containing protein</fullName>
    </submittedName>
</protein>
<dbReference type="Gene3D" id="2.160.10.10">
    <property type="entry name" value="Hexapeptide repeat proteins"/>
    <property type="match status" value="2"/>
</dbReference>
<keyword evidence="4" id="KW-0677">Repeat</keyword>
<evidence type="ECO:0000256" key="1">
    <source>
        <dbReference type="ARBA" id="ARBA00022450"/>
    </source>
</evidence>
<keyword evidence="9" id="KW-1185">Reference proteome</keyword>
<dbReference type="PROSITE" id="PS00101">
    <property type="entry name" value="HEXAPEP_TRANSFERASES"/>
    <property type="match status" value="1"/>
</dbReference>
<dbReference type="SMART" id="SM00823">
    <property type="entry name" value="PKS_PP"/>
    <property type="match status" value="1"/>
</dbReference>
<proteinExistence type="predicted"/>
<feature type="domain" description="Carrier" evidence="7">
    <location>
        <begin position="506"/>
        <end position="580"/>
    </location>
</feature>
<keyword evidence="6" id="KW-0812">Transmembrane</keyword>
<evidence type="ECO:0000256" key="2">
    <source>
        <dbReference type="ARBA" id="ARBA00022553"/>
    </source>
</evidence>
<dbReference type="PANTHER" id="PTHR45527">
    <property type="entry name" value="NONRIBOSOMAL PEPTIDE SYNTHETASE"/>
    <property type="match status" value="1"/>
</dbReference>
<dbReference type="SUPFAM" id="SSF47336">
    <property type="entry name" value="ACP-like"/>
    <property type="match status" value="1"/>
</dbReference>
<dbReference type="InterPro" id="IPR009081">
    <property type="entry name" value="PP-bd_ACP"/>
</dbReference>
<reference evidence="8 9" key="1">
    <citation type="submission" date="2023-08" db="EMBL/GenBank/DDBJ databases">
        <authorList>
            <person name="Folkvardsen B D."/>
            <person name="Norman A."/>
        </authorList>
    </citation>
    <scope>NUCLEOTIDE SEQUENCE [LARGE SCALE GENOMIC DNA]</scope>
    <source>
        <strain evidence="8 9">Mu0053</strain>
    </source>
</reference>
<dbReference type="InterPro" id="IPR010071">
    <property type="entry name" value="AA_adenyl_dom"/>
</dbReference>
<evidence type="ECO:0000256" key="4">
    <source>
        <dbReference type="ARBA" id="ARBA00022737"/>
    </source>
</evidence>
<dbReference type="InterPro" id="IPR020845">
    <property type="entry name" value="AMP-binding_CS"/>
</dbReference>
<keyword evidence="1" id="KW-0596">Phosphopantetheine</keyword>
<evidence type="ECO:0000256" key="5">
    <source>
        <dbReference type="SAM" id="MobiDB-lite"/>
    </source>
</evidence>
<dbReference type="EMBL" id="OY726397">
    <property type="protein sequence ID" value="CAJ1495263.1"/>
    <property type="molecule type" value="Genomic_DNA"/>
</dbReference>
<dbReference type="InterPro" id="IPR045851">
    <property type="entry name" value="AMP-bd_C_sf"/>
</dbReference>
<keyword evidence="2" id="KW-0597">Phosphoprotein</keyword>
<sequence length="1302" mass="138029">MTAEPNHEIPAQYLLAEHAPAPRTLIDILYDTAARYPDAAAIDDGTVQLTYSELIADIEDSVTWLAARGIGRGDRIGIRMPSGSYALYVSILATLATGAAYVPVDADDPDERAELVFGEAQVVAIITGEGLVRGPGSSRGWRAGAPLGRDDAWIIFTSGSTGTPKGVAVTHRNAAAFVDAEAQMFLQDNPIGPDDRVLAGLSVAFDASCEEMWLAWRHGACLVPAPRSLVRSGMDLGPWLVSRDISVVSTVPTLAALWPAEALEQVRLLIFGGEACPPELVERLAVEGREVWNTYGPTEATVVACLAELDGTGPVSIGLPLPGWDLAVVDSQGRQVGYGETGELVIGGVGLARYLDPEKDAEKYAPMPLLEPAGRWQRAYRSGDLVRLEPDGLYFQGRADDQVKVGGRRIELGEVDTALVNLPGVAGAAAAVRKTATGTPLLVGYLASADPDFDVNVARAALAASLPAALIPRLVLVDELPTRTSGKVDRDALPWPPPGADPTEETTLEGTMGWLATLWRDVLGAQIDGPEADFFALGGGSLSAAQLVVALRERYPQLTVAQLYDHPRLGSLAGYLDELDPTAKVEPRRVEPTPVGAQALQVLLSLPLATLAAAQWVTWLAVANNVAAALLPATLAPAWLAPTSWWWVIAAVLVFVTPLGRMGVAVLCARMLLSNLQPGSYRRGGGEHLRVWLAERLSEASGAENLAGAPWLVYYARALGNRVGKGVDLHSAPPVTGMLTLGHRSSIEPEVDLSGHWIDGDIFHVGSISIGNDATVGARTTLLPGAVVGKNADVAAGSGVVGRVKNKQYWKGSPAVKSGKARHPWPDHRPPRAPAWVLTYGLTSLLLGALPLAALGAGLAVIAYATRGTASLSQAVVPALIWLPVATLVALAVYAVLTAVLVRLLAIGLREGYHPVRSRIGWQLWATERLMDGARNYLFPVYASLLTPWWLRLLGAKVGKGTEISTALLTPKFTVIEDGAFLADDTMVASYELGGGWIHVATATVGKRAFLGNSGITQPGRRVPEDGLVAVLSATPRKAKRGSSWLGSPPVRLRRQAAAADAQRTFAPSVALKIMRGIVETCRLIPVMVTFAIGVAVLGALQALVLHLGWGWAALAAGLVLLAAGAVAGTVSVIAKWVVVGRIRAVEHPLWSSFVWRNEVSDTFVETVAAPWFARSASGTPVMNIWLRGLGADIGRGVWCETYWLPEADLVTLERGSTVNRGCVVQTHLFHDRIMRMDTVVLEDGATLGPHCVALPAARVGAGATVGPASLVMRGDEVPASTRWQGNPIAPWPVPRKKGRRS</sequence>
<dbReference type="PROSITE" id="PS50075">
    <property type="entry name" value="CARRIER"/>
    <property type="match status" value="1"/>
</dbReference>
<dbReference type="Gene3D" id="3.40.50.12780">
    <property type="entry name" value="N-terminal domain of ligase-like"/>
    <property type="match status" value="1"/>
</dbReference>
<dbReference type="InterPro" id="IPR036736">
    <property type="entry name" value="ACP-like_sf"/>
</dbReference>
<evidence type="ECO:0000256" key="6">
    <source>
        <dbReference type="SAM" id="Phobius"/>
    </source>
</evidence>
<feature type="transmembrane region" description="Helical" evidence="6">
    <location>
        <begin position="1112"/>
        <end position="1135"/>
    </location>
</feature>
<organism evidence="8 9">
    <name type="scientific">[Mycobacterium] burgundiense</name>
    <dbReference type="NCBI Taxonomy" id="3064286"/>
    <lineage>
        <taxon>Bacteria</taxon>
        <taxon>Bacillati</taxon>
        <taxon>Actinomycetota</taxon>
        <taxon>Actinomycetes</taxon>
        <taxon>Mycobacteriales</taxon>
        <taxon>Mycobacteriaceae</taxon>
        <taxon>Mycolicibacterium</taxon>
    </lineage>
</organism>
<dbReference type="InterPro" id="IPR020806">
    <property type="entry name" value="PKS_PP-bd"/>
</dbReference>
<accession>A0ABM9L9L7</accession>
<feature type="transmembrane region" description="Helical" evidence="6">
    <location>
        <begin position="1084"/>
        <end position="1106"/>
    </location>
</feature>
<evidence type="ECO:0000259" key="7">
    <source>
        <dbReference type="PROSITE" id="PS50075"/>
    </source>
</evidence>
<dbReference type="InterPro" id="IPR018357">
    <property type="entry name" value="Hexapep_transf_CS"/>
</dbReference>
<keyword evidence="3" id="KW-0808">Transferase</keyword>
<dbReference type="InterPro" id="IPR000873">
    <property type="entry name" value="AMP-dep_synth/lig_dom"/>
</dbReference>
<name>A0ABM9L9L7_9MYCO</name>
<evidence type="ECO:0000256" key="3">
    <source>
        <dbReference type="ARBA" id="ARBA00022679"/>
    </source>
</evidence>
<dbReference type="SUPFAM" id="SSF56801">
    <property type="entry name" value="Acetyl-CoA synthetase-like"/>
    <property type="match status" value="1"/>
</dbReference>
<dbReference type="NCBIfam" id="TIGR02353">
    <property type="entry name" value="NRPS_term_dom"/>
    <property type="match status" value="1"/>
</dbReference>
<dbReference type="RefSeq" id="WP_308480682.1">
    <property type="nucleotide sequence ID" value="NZ_OY726397.1"/>
</dbReference>
<keyword evidence="6" id="KW-1133">Transmembrane helix</keyword>
<feature type="transmembrane region" description="Helical" evidence="6">
    <location>
        <begin position="885"/>
        <end position="909"/>
    </location>
</feature>
<dbReference type="SUPFAM" id="SSF51161">
    <property type="entry name" value="Trimeric LpxA-like enzymes"/>
    <property type="match status" value="3"/>
</dbReference>
<dbReference type="CDD" id="cd05930">
    <property type="entry name" value="A_NRPS"/>
    <property type="match status" value="1"/>
</dbReference>
<dbReference type="PROSITE" id="PS00455">
    <property type="entry name" value="AMP_BINDING"/>
    <property type="match status" value="1"/>
</dbReference>
<evidence type="ECO:0000313" key="8">
    <source>
        <dbReference type="EMBL" id="CAJ1495263.1"/>
    </source>
</evidence>
<dbReference type="InterPro" id="IPR012728">
    <property type="entry name" value="Pls/PosA_C"/>
</dbReference>
<feature type="region of interest" description="Disordered" evidence="5">
    <location>
        <begin position="1282"/>
        <end position="1302"/>
    </location>
</feature>
<feature type="transmembrane region" description="Helical" evidence="6">
    <location>
        <begin position="837"/>
        <end position="865"/>
    </location>
</feature>
<dbReference type="NCBIfam" id="TIGR01733">
    <property type="entry name" value="AA-adenyl-dom"/>
    <property type="match status" value="1"/>
</dbReference>